<dbReference type="EMBL" id="BPLR01018084">
    <property type="protein sequence ID" value="GIY96750.1"/>
    <property type="molecule type" value="Genomic_DNA"/>
</dbReference>
<protein>
    <submittedName>
        <fullName evidence="2">Uncharacterized protein</fullName>
    </submittedName>
</protein>
<reference evidence="2 3" key="1">
    <citation type="submission" date="2021-06" db="EMBL/GenBank/DDBJ databases">
        <title>Caerostris extrusa draft genome.</title>
        <authorList>
            <person name="Kono N."/>
            <person name="Arakawa K."/>
        </authorList>
    </citation>
    <scope>NUCLEOTIDE SEQUENCE [LARGE SCALE GENOMIC DNA]</scope>
</reference>
<dbReference type="AlphaFoldDB" id="A0AAV4XS32"/>
<dbReference type="Proteomes" id="UP001054945">
    <property type="component" value="Unassembled WGS sequence"/>
</dbReference>
<proteinExistence type="predicted"/>
<comment type="caution">
    <text evidence="2">The sequence shown here is derived from an EMBL/GenBank/DDBJ whole genome shotgun (WGS) entry which is preliminary data.</text>
</comment>
<accession>A0AAV4XS32</accession>
<sequence length="88" mass="9949">MLNEWGFSREFKMVGGPIDQVEEGEHERKENTRDDINALGREGNLFIHRLHRFTLGLSCALRTGASSRRADHRDGAPRASGRKNTLVC</sequence>
<organism evidence="2 3">
    <name type="scientific">Caerostris extrusa</name>
    <name type="common">Bark spider</name>
    <name type="synonym">Caerostris bankana</name>
    <dbReference type="NCBI Taxonomy" id="172846"/>
    <lineage>
        <taxon>Eukaryota</taxon>
        <taxon>Metazoa</taxon>
        <taxon>Ecdysozoa</taxon>
        <taxon>Arthropoda</taxon>
        <taxon>Chelicerata</taxon>
        <taxon>Arachnida</taxon>
        <taxon>Araneae</taxon>
        <taxon>Araneomorphae</taxon>
        <taxon>Entelegynae</taxon>
        <taxon>Araneoidea</taxon>
        <taxon>Araneidae</taxon>
        <taxon>Caerostris</taxon>
    </lineage>
</organism>
<evidence type="ECO:0000256" key="1">
    <source>
        <dbReference type="SAM" id="MobiDB-lite"/>
    </source>
</evidence>
<keyword evidence="3" id="KW-1185">Reference proteome</keyword>
<name>A0AAV4XS32_CAEEX</name>
<evidence type="ECO:0000313" key="3">
    <source>
        <dbReference type="Proteomes" id="UP001054945"/>
    </source>
</evidence>
<evidence type="ECO:0000313" key="2">
    <source>
        <dbReference type="EMBL" id="GIY96750.1"/>
    </source>
</evidence>
<gene>
    <name evidence="2" type="ORF">CEXT_87911</name>
</gene>
<feature type="region of interest" description="Disordered" evidence="1">
    <location>
        <begin position="65"/>
        <end position="88"/>
    </location>
</feature>